<reference evidence="1 2" key="1">
    <citation type="submission" date="2018-04" db="EMBL/GenBank/DDBJ databases">
        <title>The genome of golden apple snail Pomacea canaliculata provides insight into stress tolerance and invasive adaptation.</title>
        <authorList>
            <person name="Liu C."/>
            <person name="Liu B."/>
            <person name="Ren Y."/>
            <person name="Zhang Y."/>
            <person name="Wang H."/>
            <person name="Li S."/>
            <person name="Jiang F."/>
            <person name="Yin L."/>
            <person name="Zhang G."/>
            <person name="Qian W."/>
            <person name="Fan W."/>
        </authorList>
    </citation>
    <scope>NUCLEOTIDE SEQUENCE [LARGE SCALE GENOMIC DNA]</scope>
    <source>
        <strain evidence="1">SZHN2017</strain>
        <tissue evidence="1">Muscle</tissue>
    </source>
</reference>
<protein>
    <submittedName>
        <fullName evidence="1">Uncharacterized protein</fullName>
    </submittedName>
</protein>
<dbReference type="EMBL" id="PZQS01000001">
    <property type="protein sequence ID" value="PVD38506.1"/>
    <property type="molecule type" value="Genomic_DNA"/>
</dbReference>
<sequence>MFVQKRPAAPSQEFKLDLGFVDVRATFAVKQFPGWAGKKIRWLSLRGARRGRSRLTALCALAHNNEATGEAKSSSASSERLEEIPPPLAELAALLRVISLRYY</sequence>
<keyword evidence="2" id="KW-1185">Reference proteome</keyword>
<accession>A0A2T7PYK2</accession>
<dbReference type="AlphaFoldDB" id="A0A2T7PYK2"/>
<proteinExistence type="predicted"/>
<evidence type="ECO:0000313" key="2">
    <source>
        <dbReference type="Proteomes" id="UP000245119"/>
    </source>
</evidence>
<comment type="caution">
    <text evidence="1">The sequence shown here is derived from an EMBL/GenBank/DDBJ whole genome shotgun (WGS) entry which is preliminary data.</text>
</comment>
<name>A0A2T7PYK2_POMCA</name>
<organism evidence="1 2">
    <name type="scientific">Pomacea canaliculata</name>
    <name type="common">Golden apple snail</name>
    <dbReference type="NCBI Taxonomy" id="400727"/>
    <lineage>
        <taxon>Eukaryota</taxon>
        <taxon>Metazoa</taxon>
        <taxon>Spiralia</taxon>
        <taxon>Lophotrochozoa</taxon>
        <taxon>Mollusca</taxon>
        <taxon>Gastropoda</taxon>
        <taxon>Caenogastropoda</taxon>
        <taxon>Architaenioglossa</taxon>
        <taxon>Ampullarioidea</taxon>
        <taxon>Ampullariidae</taxon>
        <taxon>Pomacea</taxon>
    </lineage>
</organism>
<evidence type="ECO:0000313" key="1">
    <source>
        <dbReference type="EMBL" id="PVD38506.1"/>
    </source>
</evidence>
<dbReference type="Proteomes" id="UP000245119">
    <property type="component" value="Linkage Group LG1"/>
</dbReference>
<gene>
    <name evidence="1" type="ORF">C0Q70_01121</name>
</gene>